<organism evidence="3">
    <name type="scientific">Cupriavidus oxalaticus</name>
    <dbReference type="NCBI Taxonomy" id="96344"/>
    <lineage>
        <taxon>Bacteria</taxon>
        <taxon>Pseudomonadati</taxon>
        <taxon>Pseudomonadota</taxon>
        <taxon>Betaproteobacteria</taxon>
        <taxon>Burkholderiales</taxon>
        <taxon>Burkholderiaceae</taxon>
        <taxon>Cupriavidus</taxon>
    </lineage>
</organism>
<dbReference type="EMBL" id="CP069812">
    <property type="protein sequence ID" value="QRQ93380.1"/>
    <property type="molecule type" value="Genomic_DNA"/>
</dbReference>
<dbReference type="InterPro" id="IPR008727">
    <property type="entry name" value="PAAR_motif"/>
</dbReference>
<evidence type="ECO:0000313" key="1">
    <source>
        <dbReference type="EMBL" id="QEZ47404.1"/>
    </source>
</evidence>
<dbReference type="Pfam" id="PF05488">
    <property type="entry name" value="PAAR_motif"/>
    <property type="match status" value="1"/>
</dbReference>
<dbReference type="GeneID" id="303492872"/>
<reference evidence="2 5" key="3">
    <citation type="submission" date="2021-02" db="EMBL/GenBank/DDBJ databases">
        <title>Complete Genome Sequence of Cupriavidus oxalaticus Strain Ox1, a Soil Oxalate-Degrading Species.</title>
        <authorList>
            <person name="Palmieri F."/>
            <person name="Udriet P."/>
            <person name="Deuasquier M."/>
            <person name="Beaudoing E."/>
            <person name="Johnson S.L."/>
            <person name="Davenport K.W."/>
            <person name="Chain P.S."/>
            <person name="Bindschedler S."/>
            <person name="Junier P."/>
        </authorList>
    </citation>
    <scope>NUCLEOTIDE SEQUENCE [LARGE SCALE GENOMIC DNA]</scope>
    <source>
        <strain evidence="2 5">Ox1</strain>
    </source>
</reference>
<dbReference type="RefSeq" id="WP_063240427.1">
    <property type="nucleotide sequence ID" value="NZ_CP032519.1"/>
</dbReference>
<proteinExistence type="predicted"/>
<reference evidence="3" key="1">
    <citation type="submission" date="2018-01" db="EMBL/GenBank/DDBJ databases">
        <authorList>
            <person name="Clerissi C."/>
        </authorList>
    </citation>
    <scope>NUCLEOTIDE SEQUENCE</scope>
    <source>
        <strain evidence="3">Cupriavidus oxalaticus LMG 2235</strain>
    </source>
</reference>
<accession>A0A375G4D8</accession>
<name>A0A375G4D8_9BURK</name>
<evidence type="ECO:0000313" key="4">
    <source>
        <dbReference type="Proteomes" id="UP000325743"/>
    </source>
</evidence>
<dbReference type="CDD" id="cd14744">
    <property type="entry name" value="PAAR_CT_2"/>
    <property type="match status" value="1"/>
</dbReference>
<dbReference type="EMBL" id="OGUS01000119">
    <property type="protein sequence ID" value="SPC13582.1"/>
    <property type="molecule type" value="Genomic_DNA"/>
</dbReference>
<dbReference type="Proteomes" id="UP000325743">
    <property type="component" value="Chromosome 2"/>
</dbReference>
<dbReference type="Proteomes" id="UP000623307">
    <property type="component" value="Chromosome 2"/>
</dbReference>
<dbReference type="AlphaFoldDB" id="A0A375G4D8"/>
<keyword evidence="5" id="KW-1185">Reference proteome</keyword>
<dbReference type="EMBL" id="CP032519">
    <property type="protein sequence ID" value="QEZ47404.1"/>
    <property type="molecule type" value="Genomic_DNA"/>
</dbReference>
<sequence>MADMRFALKNGDHTSTGGALIATGRSVFHHDTTIGVEGDYATCPACKVGGTVKNDCYPAFDIDGKQVLVSGARVYCRCQTRPVVIHSQMDFTIEVNRKGAGAQPAANGSDCSYGYGDYDEQFILKDHDTGEILAAMPYTVEFKDGTMVRGITDEQGRTRRYYTVEPEPLIVHLGHFEG</sequence>
<evidence type="ECO:0000313" key="5">
    <source>
        <dbReference type="Proteomes" id="UP000623307"/>
    </source>
</evidence>
<evidence type="ECO:0000313" key="3">
    <source>
        <dbReference type="EMBL" id="SPC13582.1"/>
    </source>
</evidence>
<protein>
    <submittedName>
        <fullName evidence="2">PAAR domain-containing protein</fullName>
    </submittedName>
</protein>
<dbReference type="Proteomes" id="UP000256862">
    <property type="component" value="Chromosome CO2235"/>
</dbReference>
<gene>
    <name evidence="3" type="ORF">CO2235_190077</name>
    <name evidence="1" type="ORF">D2917_25075</name>
    <name evidence="2" type="ORF">JTE92_25220</name>
</gene>
<evidence type="ECO:0000313" key="2">
    <source>
        <dbReference type="EMBL" id="QRQ93380.1"/>
    </source>
</evidence>
<reference evidence="1 4" key="2">
    <citation type="submission" date="2018-09" db="EMBL/GenBank/DDBJ databases">
        <title>Complete genome sequence of Cupriavidus oxalaticus T2, a bacterium capable of phenol tolerance and degradation.</title>
        <authorList>
            <person name="Yan J."/>
        </authorList>
    </citation>
    <scope>NUCLEOTIDE SEQUENCE [LARGE SCALE GENOMIC DNA]</scope>
    <source>
        <strain evidence="1 4">T2</strain>
    </source>
</reference>
<dbReference type="OrthoDB" id="8565659at2"/>